<dbReference type="NCBIfam" id="TIGR01357">
    <property type="entry name" value="aroB"/>
    <property type="match status" value="1"/>
</dbReference>
<dbReference type="SUPFAM" id="SSF56796">
    <property type="entry name" value="Dehydroquinate synthase-like"/>
    <property type="match status" value="1"/>
</dbReference>
<evidence type="ECO:0000256" key="10">
    <source>
        <dbReference type="NCBIfam" id="TIGR01357"/>
    </source>
</evidence>
<dbReference type="GO" id="GO:0005737">
    <property type="term" value="C:cytoplasm"/>
    <property type="evidence" value="ECO:0007669"/>
    <property type="project" value="InterPro"/>
</dbReference>
<comment type="caution">
    <text evidence="13">The sequence shown here is derived from an EMBL/GenBank/DDBJ whole genome shotgun (WGS) entry which is preliminary data.</text>
</comment>
<evidence type="ECO:0000313" key="13">
    <source>
        <dbReference type="EMBL" id="MRI86416.1"/>
    </source>
</evidence>
<dbReference type="FunFam" id="3.40.50.1970:FF:000007">
    <property type="entry name" value="Pentafunctional AROM polypeptide"/>
    <property type="match status" value="1"/>
</dbReference>
<comment type="cofactor">
    <cofactor evidence="3">
        <name>Zn(2+)</name>
        <dbReference type="ChEBI" id="CHEBI:29105"/>
    </cofactor>
</comment>
<feature type="domain" description="3-dehydroquinate synthase C-terminal" evidence="12">
    <location>
        <begin position="182"/>
        <end position="322"/>
    </location>
</feature>
<dbReference type="AlphaFoldDB" id="A0A6I2GH30"/>
<dbReference type="InterPro" id="IPR030960">
    <property type="entry name" value="DHQS/DOIS_N"/>
</dbReference>
<evidence type="ECO:0000256" key="2">
    <source>
        <dbReference type="ARBA" id="ARBA00001941"/>
    </source>
</evidence>
<keyword evidence="8 13" id="KW-0456">Lyase</keyword>
<proteinExistence type="predicted"/>
<dbReference type="GO" id="GO:0003856">
    <property type="term" value="F:3-dehydroquinate synthase activity"/>
    <property type="evidence" value="ECO:0007669"/>
    <property type="project" value="UniProtKB-UniRule"/>
</dbReference>
<dbReference type="GO" id="GO:0046872">
    <property type="term" value="F:metal ion binding"/>
    <property type="evidence" value="ECO:0007669"/>
    <property type="project" value="UniProtKB-KW"/>
</dbReference>
<evidence type="ECO:0000256" key="6">
    <source>
        <dbReference type="ARBA" id="ARBA00022833"/>
    </source>
</evidence>
<dbReference type="PANTHER" id="PTHR43622:SF1">
    <property type="entry name" value="3-DEHYDROQUINATE SYNTHASE"/>
    <property type="match status" value="1"/>
</dbReference>
<evidence type="ECO:0000256" key="7">
    <source>
        <dbReference type="ARBA" id="ARBA00023027"/>
    </source>
</evidence>
<dbReference type="InterPro" id="IPR056179">
    <property type="entry name" value="DHQS_C"/>
</dbReference>
<dbReference type="EMBL" id="WJQS01000014">
    <property type="protein sequence ID" value="MRI86416.1"/>
    <property type="molecule type" value="Genomic_DNA"/>
</dbReference>
<dbReference type="PIRSF" id="PIRSF001455">
    <property type="entry name" value="DHQ_synth"/>
    <property type="match status" value="1"/>
</dbReference>
<dbReference type="Gene3D" id="3.40.50.1970">
    <property type="match status" value="1"/>
</dbReference>
<dbReference type="CDD" id="cd08195">
    <property type="entry name" value="DHQS"/>
    <property type="match status" value="1"/>
</dbReference>
<name>A0A6I2GH30_9LACT</name>
<evidence type="ECO:0000259" key="12">
    <source>
        <dbReference type="Pfam" id="PF24621"/>
    </source>
</evidence>
<dbReference type="GO" id="GO:0009073">
    <property type="term" value="P:aromatic amino acid family biosynthetic process"/>
    <property type="evidence" value="ECO:0007669"/>
    <property type="project" value="InterPro"/>
</dbReference>
<feature type="domain" description="3-dehydroquinate synthase N-terminal" evidence="11">
    <location>
        <begin position="69"/>
        <end position="179"/>
    </location>
</feature>
<evidence type="ECO:0000256" key="5">
    <source>
        <dbReference type="ARBA" id="ARBA00022741"/>
    </source>
</evidence>
<keyword evidence="6" id="KW-0862">Zinc</keyword>
<dbReference type="InterPro" id="IPR030963">
    <property type="entry name" value="DHQ_synth_fam"/>
</dbReference>
<protein>
    <recommendedName>
        <fullName evidence="10">3-dehydroquinate synthase</fullName>
        <ecNumber evidence="10">4.2.3.4</ecNumber>
    </recommendedName>
</protein>
<evidence type="ECO:0000256" key="9">
    <source>
        <dbReference type="ARBA" id="ARBA00023285"/>
    </source>
</evidence>
<dbReference type="GO" id="GO:0000166">
    <property type="term" value="F:nucleotide binding"/>
    <property type="evidence" value="ECO:0007669"/>
    <property type="project" value="UniProtKB-KW"/>
</dbReference>
<keyword evidence="9" id="KW-0170">Cobalt</keyword>
<evidence type="ECO:0000256" key="8">
    <source>
        <dbReference type="ARBA" id="ARBA00023239"/>
    </source>
</evidence>
<gene>
    <name evidence="13" type="primary">aroB</name>
    <name evidence="13" type="ORF">GIY09_11225</name>
</gene>
<keyword evidence="5" id="KW-0547">Nucleotide-binding</keyword>
<dbReference type="Pfam" id="PF24621">
    <property type="entry name" value="DHQS_C"/>
    <property type="match status" value="1"/>
</dbReference>
<dbReference type="GO" id="GO:0009423">
    <property type="term" value="P:chorismate biosynthetic process"/>
    <property type="evidence" value="ECO:0007669"/>
    <property type="project" value="UniProtKB-UniRule"/>
</dbReference>
<dbReference type="EC" id="4.2.3.4" evidence="10"/>
<dbReference type="Proteomes" id="UP000430975">
    <property type="component" value="Unassembled WGS sequence"/>
</dbReference>
<keyword evidence="7" id="KW-0520">NAD</keyword>
<sequence length="365" mass="40074">MEKVHIAVSQAYDVLIDRDLLAQAKQLLTPHVQNKKVLVVSDRNVEAAGYVSKLVEELTSVAEQVTVEVLPTGEAQKSMANVTRLLSRLAELNFSRTDCLVALGGGVIGDLVGFVAGIYLRGVDFIQIPTTLLSAIDSSVGGKTAVDLPEGKNLAGVFHQPRLVLCDVSLFESLPSAVFEDGCSELIKYGMIMNPILLKGLLERPAALKASDADLVEIVKICVELKASVVLEDEFDQGLRQLLNYGHTLGHALEQVSGYQISHGRGVATGMLVFLKIAVRQGRLAPEAVEKFARLLHTYHLLPERYNYSTELLQAAMLKDKKRRSQTITIVLPSEFGRCELKELPIEIFMNVFEEEWLAYGQATS</sequence>
<dbReference type="Pfam" id="PF01761">
    <property type="entry name" value="DHQ_synthase"/>
    <property type="match status" value="1"/>
</dbReference>
<comment type="cofactor">
    <cofactor evidence="2">
        <name>Co(2+)</name>
        <dbReference type="ChEBI" id="CHEBI:48828"/>
    </cofactor>
</comment>
<comment type="cofactor">
    <cofactor evidence="1">
        <name>NAD(+)</name>
        <dbReference type="ChEBI" id="CHEBI:57540"/>
    </cofactor>
</comment>
<dbReference type="RefSeq" id="WP_153864086.1">
    <property type="nucleotide sequence ID" value="NZ_WJQS01000014.1"/>
</dbReference>
<dbReference type="InterPro" id="IPR016037">
    <property type="entry name" value="DHQ_synth_AroB"/>
</dbReference>
<evidence type="ECO:0000256" key="4">
    <source>
        <dbReference type="ARBA" id="ARBA00022723"/>
    </source>
</evidence>
<keyword evidence="4" id="KW-0479">Metal-binding</keyword>
<organism evidence="13 14">
    <name type="scientific">Fundicoccus ignavus</name>
    <dbReference type="NCBI Taxonomy" id="2664442"/>
    <lineage>
        <taxon>Bacteria</taxon>
        <taxon>Bacillati</taxon>
        <taxon>Bacillota</taxon>
        <taxon>Bacilli</taxon>
        <taxon>Lactobacillales</taxon>
        <taxon>Aerococcaceae</taxon>
        <taxon>Fundicoccus</taxon>
    </lineage>
</organism>
<evidence type="ECO:0000256" key="3">
    <source>
        <dbReference type="ARBA" id="ARBA00001947"/>
    </source>
</evidence>
<accession>A0A6I2GH30</accession>
<evidence type="ECO:0000259" key="11">
    <source>
        <dbReference type="Pfam" id="PF01761"/>
    </source>
</evidence>
<dbReference type="PANTHER" id="PTHR43622">
    <property type="entry name" value="3-DEHYDROQUINATE SYNTHASE"/>
    <property type="match status" value="1"/>
</dbReference>
<keyword evidence="14" id="KW-1185">Reference proteome</keyword>
<evidence type="ECO:0000313" key="14">
    <source>
        <dbReference type="Proteomes" id="UP000430975"/>
    </source>
</evidence>
<dbReference type="Gene3D" id="1.20.1090.10">
    <property type="entry name" value="Dehydroquinate synthase-like - alpha domain"/>
    <property type="match status" value="1"/>
</dbReference>
<dbReference type="InterPro" id="IPR050071">
    <property type="entry name" value="Dehydroquinate_synthase"/>
</dbReference>
<reference evidence="13 14" key="1">
    <citation type="submission" date="2019-11" db="EMBL/GenBank/DDBJ databases">
        <title>Characterisation of Fundicoccus ignavus gen. nov. sp. nov., a novel genus of the family Aerococcaceae isolated from bulk tank milk.</title>
        <authorList>
            <person name="Siebert A."/>
            <person name="Huptas C."/>
            <person name="Wenning M."/>
            <person name="Scherer S."/>
            <person name="Doll E.V."/>
        </authorList>
    </citation>
    <scope>NUCLEOTIDE SEQUENCE [LARGE SCALE GENOMIC DNA]</scope>
    <source>
        <strain evidence="13 14">WS4759</strain>
    </source>
</reference>
<evidence type="ECO:0000256" key="1">
    <source>
        <dbReference type="ARBA" id="ARBA00001911"/>
    </source>
</evidence>